<feature type="domain" description="HTH tetR-type" evidence="3">
    <location>
        <begin position="7"/>
        <end position="67"/>
    </location>
</feature>
<dbReference type="SUPFAM" id="SSF46689">
    <property type="entry name" value="Homeodomain-like"/>
    <property type="match status" value="1"/>
</dbReference>
<feature type="DNA-binding region" description="H-T-H motif" evidence="2">
    <location>
        <begin position="30"/>
        <end position="49"/>
    </location>
</feature>
<dbReference type="PANTHER" id="PTHR43479">
    <property type="entry name" value="ACREF/ENVCD OPERON REPRESSOR-RELATED"/>
    <property type="match status" value="1"/>
</dbReference>
<dbReference type="OrthoDB" id="9810250at2"/>
<dbReference type="PROSITE" id="PS50977">
    <property type="entry name" value="HTH_TETR_2"/>
    <property type="match status" value="1"/>
</dbReference>
<keyword evidence="1 2" id="KW-0238">DNA-binding</keyword>
<reference evidence="4 5" key="1">
    <citation type="journal article" date="2015" name="Genome Announc.">
        <title>Expanding the biotechnology potential of lactobacilli through comparative genomics of 213 strains and associated genera.</title>
        <authorList>
            <person name="Sun Z."/>
            <person name="Harris H.M."/>
            <person name="McCann A."/>
            <person name="Guo C."/>
            <person name="Argimon S."/>
            <person name="Zhang W."/>
            <person name="Yang X."/>
            <person name="Jeffery I.B."/>
            <person name="Cooney J.C."/>
            <person name="Kagawa T.F."/>
            <person name="Liu W."/>
            <person name="Song Y."/>
            <person name="Salvetti E."/>
            <person name="Wrobel A."/>
            <person name="Rasinkangas P."/>
            <person name="Parkhill J."/>
            <person name="Rea M.C."/>
            <person name="O'Sullivan O."/>
            <person name="Ritari J."/>
            <person name="Douillard F.P."/>
            <person name="Paul Ross R."/>
            <person name="Yang R."/>
            <person name="Briner A.E."/>
            <person name="Felis G.E."/>
            <person name="de Vos W.M."/>
            <person name="Barrangou R."/>
            <person name="Klaenhammer T.R."/>
            <person name="Caufield P.W."/>
            <person name="Cui Y."/>
            <person name="Zhang H."/>
            <person name="O'Toole P.W."/>
        </authorList>
    </citation>
    <scope>NUCLEOTIDE SEQUENCE [LARGE SCALE GENOMIC DNA]</scope>
    <source>
        <strain evidence="4 5">ATCC 53295</strain>
    </source>
</reference>
<accession>A0A0R1GX61</accession>
<dbReference type="InterPro" id="IPR050624">
    <property type="entry name" value="HTH-type_Tx_Regulator"/>
</dbReference>
<evidence type="ECO:0000313" key="4">
    <source>
        <dbReference type="EMBL" id="KRK38939.1"/>
    </source>
</evidence>
<dbReference type="AlphaFoldDB" id="A0A0R1GX61"/>
<gene>
    <name evidence="4" type="ORF">FD07_GL002003</name>
</gene>
<dbReference type="InterPro" id="IPR001647">
    <property type="entry name" value="HTH_TetR"/>
</dbReference>
<dbReference type="Pfam" id="PF00440">
    <property type="entry name" value="TetR_N"/>
    <property type="match status" value="1"/>
</dbReference>
<protein>
    <submittedName>
        <fullName evidence="4">Transcriptional regulator, tetr family</fullName>
    </submittedName>
</protein>
<dbReference type="Gene3D" id="1.10.357.10">
    <property type="entry name" value="Tetracycline Repressor, domain 2"/>
    <property type="match status" value="1"/>
</dbReference>
<sequence>MTDLRIQKTDKIISSAFIDLVIEKGFDNVTVKDIATRAMINRKTFYAHYQDKFALTDVILQNILLWLDETLQKRVTLLKQEIPLSHAVMKLEVELQELMVNWRRPINALMTIPETKMQLLTGAQRTFSEQFRVFLKRPASELETAVIGSTMLGLITYYLQADDLPSRDELQQLSTSLTLIFGE</sequence>
<dbReference type="RefSeq" id="WP_020088626.1">
    <property type="nucleotide sequence ID" value="NZ_AZCZ01000006.1"/>
</dbReference>
<comment type="caution">
    <text evidence="4">The sequence shown here is derived from an EMBL/GenBank/DDBJ whole genome shotgun (WGS) entry which is preliminary data.</text>
</comment>
<dbReference type="eggNOG" id="COG1309">
    <property type="taxonomic scope" value="Bacteria"/>
</dbReference>
<dbReference type="STRING" id="357278.IV61_GL002156"/>
<proteinExistence type="predicted"/>
<organism evidence="4 5">
    <name type="scientific">Levilactobacillus parabrevis ATCC 53295</name>
    <dbReference type="NCBI Taxonomy" id="1267003"/>
    <lineage>
        <taxon>Bacteria</taxon>
        <taxon>Bacillati</taxon>
        <taxon>Bacillota</taxon>
        <taxon>Bacilli</taxon>
        <taxon>Lactobacillales</taxon>
        <taxon>Lactobacillaceae</taxon>
        <taxon>Levilactobacillus</taxon>
    </lineage>
</organism>
<name>A0A0R1GX61_9LACO</name>
<evidence type="ECO:0000256" key="2">
    <source>
        <dbReference type="PROSITE-ProRule" id="PRU00335"/>
    </source>
</evidence>
<dbReference type="PANTHER" id="PTHR43479:SF7">
    <property type="entry name" value="TETR-FAMILY TRANSCRIPTIONAL REGULATOR"/>
    <property type="match status" value="1"/>
</dbReference>
<dbReference type="InterPro" id="IPR009057">
    <property type="entry name" value="Homeodomain-like_sf"/>
</dbReference>
<evidence type="ECO:0000259" key="3">
    <source>
        <dbReference type="PROSITE" id="PS50977"/>
    </source>
</evidence>
<keyword evidence="5" id="KW-1185">Reference proteome</keyword>
<evidence type="ECO:0000256" key="1">
    <source>
        <dbReference type="ARBA" id="ARBA00023125"/>
    </source>
</evidence>
<evidence type="ECO:0000313" key="5">
    <source>
        <dbReference type="Proteomes" id="UP000051176"/>
    </source>
</evidence>
<dbReference type="GO" id="GO:0003677">
    <property type="term" value="F:DNA binding"/>
    <property type="evidence" value="ECO:0007669"/>
    <property type="project" value="UniProtKB-UniRule"/>
</dbReference>
<dbReference type="EMBL" id="AZCZ01000006">
    <property type="protein sequence ID" value="KRK38939.1"/>
    <property type="molecule type" value="Genomic_DNA"/>
</dbReference>
<dbReference type="Proteomes" id="UP000051176">
    <property type="component" value="Unassembled WGS sequence"/>
</dbReference>
<dbReference type="PATRIC" id="fig|1267003.4.peg.2111"/>